<keyword evidence="4" id="KW-1185">Reference proteome</keyword>
<evidence type="ECO:0000256" key="2">
    <source>
        <dbReference type="SAM" id="Phobius"/>
    </source>
</evidence>
<evidence type="ECO:0000313" key="4">
    <source>
        <dbReference type="Proteomes" id="UP000005801"/>
    </source>
</evidence>
<feature type="region of interest" description="Disordered" evidence="1">
    <location>
        <begin position="1"/>
        <end position="24"/>
    </location>
</feature>
<dbReference type="AlphaFoldDB" id="A6G0R8"/>
<keyword evidence="2" id="KW-1133">Transmembrane helix</keyword>
<feature type="region of interest" description="Disordered" evidence="1">
    <location>
        <begin position="110"/>
        <end position="131"/>
    </location>
</feature>
<dbReference type="Proteomes" id="UP000005801">
    <property type="component" value="Unassembled WGS sequence"/>
</dbReference>
<evidence type="ECO:0000313" key="3">
    <source>
        <dbReference type="EMBL" id="EDM80456.1"/>
    </source>
</evidence>
<dbReference type="InterPro" id="IPR008971">
    <property type="entry name" value="HSP40/DnaJ_pept-bd"/>
</dbReference>
<dbReference type="EMBL" id="ABCS01000010">
    <property type="protein sequence ID" value="EDM80456.1"/>
    <property type="molecule type" value="Genomic_DNA"/>
</dbReference>
<keyword evidence="2" id="KW-0812">Transmembrane</keyword>
<dbReference type="OrthoDB" id="9856861at2"/>
<gene>
    <name evidence="3" type="ORF">PPSIR1_41634</name>
</gene>
<name>A6G0R8_9BACT</name>
<organism evidence="3 4">
    <name type="scientific">Plesiocystis pacifica SIR-1</name>
    <dbReference type="NCBI Taxonomy" id="391625"/>
    <lineage>
        <taxon>Bacteria</taxon>
        <taxon>Pseudomonadati</taxon>
        <taxon>Myxococcota</taxon>
        <taxon>Polyangia</taxon>
        <taxon>Nannocystales</taxon>
        <taxon>Nannocystaceae</taxon>
        <taxon>Plesiocystis</taxon>
    </lineage>
</organism>
<accession>A6G0R8</accession>
<feature type="transmembrane region" description="Helical" evidence="2">
    <location>
        <begin position="136"/>
        <end position="158"/>
    </location>
</feature>
<comment type="caution">
    <text evidence="3">The sequence shown here is derived from an EMBL/GenBank/DDBJ whole genome shotgun (WGS) entry which is preliminary data.</text>
</comment>
<protein>
    <recommendedName>
        <fullName evidence="5">Chaperone DnaJ C-terminal domain-containing protein</fullName>
    </recommendedName>
</protein>
<sequence length="159" mass="16100">MAGLANIFDASEGDSSAARGPDLRVTAEVPRAGLGHGVRVAVPQRLAADGDLVERAVDAADPERVTLHLPDELPPGAVLRLRGQGGVGRPGERPGDLFVVVELVDRPAQPGEIVPGGSQLPDAPSPASSVEPGRDVTWMVLLGLAVAAGGAVAATAFLL</sequence>
<reference evidence="3 4" key="1">
    <citation type="submission" date="2007-06" db="EMBL/GenBank/DDBJ databases">
        <authorList>
            <person name="Shimkets L."/>
            <person name="Ferriera S."/>
            <person name="Johnson J."/>
            <person name="Kravitz S."/>
            <person name="Beeson K."/>
            <person name="Sutton G."/>
            <person name="Rogers Y.-H."/>
            <person name="Friedman R."/>
            <person name="Frazier M."/>
            <person name="Venter J.C."/>
        </authorList>
    </citation>
    <scope>NUCLEOTIDE SEQUENCE [LARGE SCALE GENOMIC DNA]</scope>
    <source>
        <strain evidence="3 4">SIR-1</strain>
    </source>
</reference>
<evidence type="ECO:0008006" key="5">
    <source>
        <dbReference type="Google" id="ProtNLM"/>
    </source>
</evidence>
<proteinExistence type="predicted"/>
<dbReference type="Gene3D" id="2.60.260.20">
    <property type="entry name" value="Urease metallochaperone UreE, N-terminal domain"/>
    <property type="match status" value="1"/>
</dbReference>
<keyword evidence="2" id="KW-0472">Membrane</keyword>
<dbReference type="STRING" id="391625.PPSIR1_41634"/>
<evidence type="ECO:0000256" key="1">
    <source>
        <dbReference type="SAM" id="MobiDB-lite"/>
    </source>
</evidence>
<dbReference type="RefSeq" id="WP_006970317.1">
    <property type="nucleotide sequence ID" value="NZ_ABCS01000010.1"/>
</dbReference>
<dbReference type="GO" id="GO:0006457">
    <property type="term" value="P:protein folding"/>
    <property type="evidence" value="ECO:0007669"/>
    <property type="project" value="InterPro"/>
</dbReference>
<dbReference type="GO" id="GO:0051082">
    <property type="term" value="F:unfolded protein binding"/>
    <property type="evidence" value="ECO:0007669"/>
    <property type="project" value="InterPro"/>
</dbReference>
<dbReference type="SUPFAM" id="SSF49493">
    <property type="entry name" value="HSP40/DnaJ peptide-binding domain"/>
    <property type="match status" value="1"/>
</dbReference>